<gene>
    <name evidence="1" type="ORF">E0L32_005131</name>
</gene>
<accession>A0A507B6K2</accession>
<dbReference type="GeneID" id="41972578"/>
<keyword evidence="2" id="KW-1185">Reference proteome</keyword>
<dbReference type="Proteomes" id="UP000319257">
    <property type="component" value="Unassembled WGS sequence"/>
</dbReference>
<reference evidence="1 2" key="1">
    <citation type="submission" date="2019-06" db="EMBL/GenBank/DDBJ databases">
        <title>Draft genome sequence of the filamentous fungus Phialemoniopsis curvata isolated from diesel fuel.</title>
        <authorList>
            <person name="Varaljay V.A."/>
            <person name="Lyon W.J."/>
            <person name="Crouch A.L."/>
            <person name="Drake C.E."/>
            <person name="Hollomon J.M."/>
            <person name="Nadeau L.J."/>
            <person name="Nunn H.S."/>
            <person name="Stevenson B.S."/>
            <person name="Bojanowski C.L."/>
            <person name="Crookes-Goodson W.J."/>
        </authorList>
    </citation>
    <scope>NUCLEOTIDE SEQUENCE [LARGE SCALE GENOMIC DNA]</scope>
    <source>
        <strain evidence="1 2">D216</strain>
    </source>
</reference>
<comment type="caution">
    <text evidence="1">The sequence shown here is derived from an EMBL/GenBank/DDBJ whole genome shotgun (WGS) entry which is preliminary data.</text>
</comment>
<dbReference type="AlphaFoldDB" id="A0A507B6K2"/>
<dbReference type="InParanoid" id="A0A507B6K2"/>
<evidence type="ECO:0000313" key="2">
    <source>
        <dbReference type="Proteomes" id="UP000319257"/>
    </source>
</evidence>
<evidence type="ECO:0000313" key="1">
    <source>
        <dbReference type="EMBL" id="TPX14736.1"/>
    </source>
</evidence>
<protein>
    <submittedName>
        <fullName evidence="1">Uncharacterized protein</fullName>
    </submittedName>
</protein>
<proteinExistence type="predicted"/>
<organism evidence="1 2">
    <name type="scientific">Thyridium curvatum</name>
    <dbReference type="NCBI Taxonomy" id="1093900"/>
    <lineage>
        <taxon>Eukaryota</taxon>
        <taxon>Fungi</taxon>
        <taxon>Dikarya</taxon>
        <taxon>Ascomycota</taxon>
        <taxon>Pezizomycotina</taxon>
        <taxon>Sordariomycetes</taxon>
        <taxon>Sordariomycetidae</taxon>
        <taxon>Thyridiales</taxon>
        <taxon>Thyridiaceae</taxon>
        <taxon>Thyridium</taxon>
    </lineage>
</organism>
<dbReference type="EMBL" id="SKBQ01000026">
    <property type="protein sequence ID" value="TPX14736.1"/>
    <property type="molecule type" value="Genomic_DNA"/>
</dbReference>
<name>A0A507B6K2_9PEZI</name>
<dbReference type="RefSeq" id="XP_030996447.1">
    <property type="nucleotide sequence ID" value="XM_031139619.1"/>
</dbReference>
<sequence length="155" mass="16706">MSISNSSLACPITSSNTSVIDHWGDYPSPTRDHMACYAPYLAGREGKEVSDRLAGCCNGTVAVVYDDSISMKTPGCFYYCNVTAMGQKQLDTAEGFNSIEKCLSILPDYYGNKSGVRCYPRESKLSNAVRYISIGFVTKLLGISALTLSALVNGV</sequence>